<accession>A0A1V6PDP1</accession>
<dbReference type="CDD" id="cd17323">
    <property type="entry name" value="MFS_Tpo1_MDR_like"/>
    <property type="match status" value="1"/>
</dbReference>
<dbReference type="PROSITE" id="PS50850">
    <property type="entry name" value="MFS"/>
    <property type="match status" value="1"/>
</dbReference>
<dbReference type="InterPro" id="IPR020846">
    <property type="entry name" value="MFS_dom"/>
</dbReference>
<dbReference type="GO" id="GO:0010509">
    <property type="term" value="P:intracellular polyamine homeostasis"/>
    <property type="evidence" value="ECO:0007669"/>
    <property type="project" value="TreeGrafter"/>
</dbReference>
<comment type="subcellular location">
    <subcellularLocation>
        <location evidence="1">Membrane</location>
        <topology evidence="1">Multi-pass membrane protein</topology>
    </subcellularLocation>
</comment>
<dbReference type="GO" id="GO:0005886">
    <property type="term" value="C:plasma membrane"/>
    <property type="evidence" value="ECO:0007669"/>
    <property type="project" value="TreeGrafter"/>
</dbReference>
<feature type="compositionally biased region" description="Basic and acidic residues" evidence="5">
    <location>
        <begin position="22"/>
        <end position="39"/>
    </location>
</feature>
<dbReference type="GO" id="GO:0015203">
    <property type="term" value="F:polyamine transmembrane transporter activity"/>
    <property type="evidence" value="ECO:0007669"/>
    <property type="project" value="TreeGrafter"/>
</dbReference>
<evidence type="ECO:0000313" key="9">
    <source>
        <dbReference type="Proteomes" id="UP000191522"/>
    </source>
</evidence>
<proteinExistence type="predicted"/>
<evidence type="ECO:0000256" key="3">
    <source>
        <dbReference type="ARBA" id="ARBA00022989"/>
    </source>
</evidence>
<comment type="caution">
    <text evidence="8">The sequence shown here is derived from an EMBL/GenBank/DDBJ whole genome shotgun (WGS) entry which is preliminary data.</text>
</comment>
<evidence type="ECO:0000313" key="8">
    <source>
        <dbReference type="EMBL" id="OQD74656.1"/>
    </source>
</evidence>
<feature type="transmembrane region" description="Helical" evidence="6">
    <location>
        <begin position="108"/>
        <end position="129"/>
    </location>
</feature>
<evidence type="ECO:0000256" key="1">
    <source>
        <dbReference type="ARBA" id="ARBA00004141"/>
    </source>
</evidence>
<dbReference type="Pfam" id="PF07690">
    <property type="entry name" value="MFS_1"/>
    <property type="match status" value="1"/>
</dbReference>
<feature type="transmembrane region" description="Helical" evidence="6">
    <location>
        <begin position="238"/>
        <end position="260"/>
    </location>
</feature>
<dbReference type="OMA" id="IFSMATT"/>
<reference evidence="9" key="1">
    <citation type="journal article" date="2017" name="Nat. Microbiol.">
        <title>Global analysis of biosynthetic gene clusters reveals vast potential of secondary metabolite production in Penicillium species.</title>
        <authorList>
            <person name="Nielsen J.C."/>
            <person name="Grijseels S."/>
            <person name="Prigent S."/>
            <person name="Ji B."/>
            <person name="Dainat J."/>
            <person name="Nielsen K.F."/>
            <person name="Frisvad J.C."/>
            <person name="Workman M."/>
            <person name="Nielsen J."/>
        </authorList>
    </citation>
    <scope>NUCLEOTIDE SEQUENCE [LARGE SCALE GENOMIC DNA]</scope>
    <source>
        <strain evidence="9">IBT 11843</strain>
    </source>
</reference>
<feature type="transmembrane region" description="Helical" evidence="6">
    <location>
        <begin position="339"/>
        <end position="363"/>
    </location>
</feature>
<keyword evidence="3 6" id="KW-1133">Transmembrane helix</keyword>
<feature type="transmembrane region" description="Helical" evidence="6">
    <location>
        <begin position="439"/>
        <end position="455"/>
    </location>
</feature>
<dbReference type="InterPro" id="IPR036259">
    <property type="entry name" value="MFS_trans_sf"/>
</dbReference>
<dbReference type="SUPFAM" id="SSF103473">
    <property type="entry name" value="MFS general substrate transporter"/>
    <property type="match status" value="1"/>
</dbReference>
<keyword evidence="9" id="KW-1185">Reference proteome</keyword>
<feature type="transmembrane region" description="Helical" evidence="6">
    <location>
        <begin position="266"/>
        <end position="284"/>
    </location>
</feature>
<feature type="region of interest" description="Disordered" evidence="5">
    <location>
        <begin position="1"/>
        <end position="68"/>
    </location>
</feature>
<feature type="domain" description="Major facilitator superfamily (MFS) profile" evidence="7">
    <location>
        <begin position="110"/>
        <end position="553"/>
    </location>
</feature>
<feature type="transmembrane region" description="Helical" evidence="6">
    <location>
        <begin position="141"/>
        <end position="164"/>
    </location>
</feature>
<feature type="transmembrane region" description="Helical" evidence="6">
    <location>
        <begin position="208"/>
        <end position="226"/>
    </location>
</feature>
<dbReference type="Gene3D" id="1.20.1250.20">
    <property type="entry name" value="MFS general substrate transporter like domains"/>
    <property type="match status" value="1"/>
</dbReference>
<dbReference type="STRING" id="69771.A0A1V6PDP1"/>
<feature type="transmembrane region" description="Helical" evidence="6">
    <location>
        <begin position="505"/>
        <end position="522"/>
    </location>
</feature>
<evidence type="ECO:0000256" key="5">
    <source>
        <dbReference type="SAM" id="MobiDB-lite"/>
    </source>
</evidence>
<dbReference type="OrthoDB" id="3936150at2759"/>
<evidence type="ECO:0000256" key="2">
    <source>
        <dbReference type="ARBA" id="ARBA00022692"/>
    </source>
</evidence>
<dbReference type="PANTHER" id="PTHR23502:SF5">
    <property type="entry name" value="QUINIDINE RESISTANCE PROTEIN 3"/>
    <property type="match status" value="1"/>
</dbReference>
<protein>
    <recommendedName>
        <fullName evidence="7">Major facilitator superfamily (MFS) profile domain-containing protein</fullName>
    </recommendedName>
</protein>
<dbReference type="EMBL" id="MDYL01000010">
    <property type="protein sequence ID" value="OQD74656.1"/>
    <property type="molecule type" value="Genomic_DNA"/>
</dbReference>
<gene>
    <name evidence="8" type="ORF">PENDEC_c010G04298</name>
</gene>
<evidence type="ECO:0000256" key="6">
    <source>
        <dbReference type="SAM" id="Phobius"/>
    </source>
</evidence>
<feature type="transmembrane region" description="Helical" evidence="6">
    <location>
        <begin position="176"/>
        <end position="202"/>
    </location>
</feature>
<evidence type="ECO:0000259" key="7">
    <source>
        <dbReference type="PROSITE" id="PS50850"/>
    </source>
</evidence>
<feature type="transmembrane region" description="Helical" evidence="6">
    <location>
        <begin position="461"/>
        <end position="484"/>
    </location>
</feature>
<dbReference type="PANTHER" id="PTHR23502">
    <property type="entry name" value="MAJOR FACILITATOR SUPERFAMILY"/>
    <property type="match status" value="1"/>
</dbReference>
<dbReference type="AlphaFoldDB" id="A0A1V6PDP1"/>
<name>A0A1V6PDP1_PENDC</name>
<dbReference type="InterPro" id="IPR011701">
    <property type="entry name" value="MFS"/>
</dbReference>
<feature type="transmembrane region" description="Helical" evidence="6">
    <location>
        <begin position="528"/>
        <end position="552"/>
    </location>
</feature>
<dbReference type="Proteomes" id="UP000191522">
    <property type="component" value="Unassembled WGS sequence"/>
</dbReference>
<feature type="transmembrane region" description="Helical" evidence="6">
    <location>
        <begin position="383"/>
        <end position="403"/>
    </location>
</feature>
<sequence length="564" mass="62353">MSGETAKGGVEASALPPSSSGSDERDSPSHEIELEDYHSRSHASSITGYDEEKSAPEPEPAPVPLQRVSTELGPAVKVPRLKRRGLLGQFALVAEVQNPKTYSRRMKWFITFIVAVAGAAAPMGSSIFFPSLSQVAKELNTSATITNLSIALYMLSMAIFPLWWSSFSERLGRRTIYITSFALFVLFNCLCAISDSIAMLIVMRMLSGGAAASVQAVGAGTIADLWQVRERGRAMGIFYLGPLCGPLLAPIIGGALAERWGWRSTLWFAAAYGAVTLIFVLVSLPETLVSQKPVLPPVDDNEDFTVTRPLSRVSTQQMAKTTTRWLKMLKVVFIDPLKIILYLQYIPVLLSVYYASIAFGSLYVLNVSVENSFGRAPYNYKTIIIGLLYIPNSLGYFVVSLFGGKWMDSIMHREAKKANRYDEKGRLVFRPEDRMRENAWAGAFIYPAALIWYGWTVEKGVFWLVPMIANFFFGVGSMLIFSMVTTMLTEFMPKKSSEGVALNNFVRNIFSCVGSLVTAPIINGIGNGWLFTILGLVSLASSSVIVLMRVFGPRWRVKMDARMR</sequence>
<evidence type="ECO:0000256" key="4">
    <source>
        <dbReference type="ARBA" id="ARBA00023136"/>
    </source>
</evidence>
<organism evidence="8 9">
    <name type="scientific">Penicillium decumbens</name>
    <dbReference type="NCBI Taxonomy" id="69771"/>
    <lineage>
        <taxon>Eukaryota</taxon>
        <taxon>Fungi</taxon>
        <taxon>Dikarya</taxon>
        <taxon>Ascomycota</taxon>
        <taxon>Pezizomycotina</taxon>
        <taxon>Eurotiomycetes</taxon>
        <taxon>Eurotiomycetidae</taxon>
        <taxon>Eurotiales</taxon>
        <taxon>Aspergillaceae</taxon>
        <taxon>Penicillium</taxon>
    </lineage>
</organism>
<keyword evidence="2 6" id="KW-0812">Transmembrane</keyword>
<keyword evidence="4 6" id="KW-0472">Membrane</keyword>